<gene>
    <name evidence="3" type="ORF">BEN49_07540</name>
</gene>
<sequence length="129" mass="15234">MKTSFFSAFAAIALLASTSAFAAPAANHDRDDYRPGPSNRYDDRNSKDFNYGYDRKHRVTPREQARWEAAHRYDYRDDRRGPAVVVVATPQQQARWEAERRNNYGYARTHRVTDQERARWDAAHRYDHR</sequence>
<feature type="compositionally biased region" description="Basic and acidic residues" evidence="1">
    <location>
        <begin position="27"/>
        <end position="47"/>
    </location>
</feature>
<reference evidence="3 4" key="1">
    <citation type="submission" date="2016-08" db="EMBL/GenBank/DDBJ databases">
        <title>Hymenobacter coccineus sp. nov., Hymenobacter lapidarius sp. nov. and Hymenobacter glacialis sp. nov., isolated from Antarctic soil.</title>
        <authorList>
            <person name="Sedlacek I."/>
            <person name="Kralova S."/>
            <person name="Kyrova K."/>
            <person name="Maslanova I."/>
            <person name="Stankova E."/>
            <person name="Vrbovska V."/>
            <person name="Nemec M."/>
            <person name="Bartak M."/>
            <person name="Svec P."/>
            <person name="Busse H.-J."/>
            <person name="Pantucek R."/>
        </authorList>
    </citation>
    <scope>NUCLEOTIDE SEQUENCE [LARGE SCALE GENOMIC DNA]</scope>
    <source>
        <strain evidence="3 4">CCM 8649</strain>
    </source>
</reference>
<feature type="signal peptide" evidence="2">
    <location>
        <begin position="1"/>
        <end position="22"/>
    </location>
</feature>
<protein>
    <submittedName>
        <fullName evidence="3">Uncharacterized protein</fullName>
    </submittedName>
</protein>
<dbReference type="Proteomes" id="UP000177506">
    <property type="component" value="Unassembled WGS sequence"/>
</dbReference>
<dbReference type="AlphaFoldDB" id="A0A1G1TGU0"/>
<evidence type="ECO:0000313" key="3">
    <source>
        <dbReference type="EMBL" id="OGX90092.1"/>
    </source>
</evidence>
<dbReference type="EMBL" id="MDZA01000199">
    <property type="protein sequence ID" value="OGX90092.1"/>
    <property type="molecule type" value="Genomic_DNA"/>
</dbReference>
<dbReference type="RefSeq" id="WP_070743847.1">
    <property type="nucleotide sequence ID" value="NZ_MDZA01000199.1"/>
</dbReference>
<dbReference type="OrthoDB" id="886596at2"/>
<organism evidence="3 4">
    <name type="scientific">Hymenobacter coccineus</name>
    <dbReference type="NCBI Taxonomy" id="1908235"/>
    <lineage>
        <taxon>Bacteria</taxon>
        <taxon>Pseudomonadati</taxon>
        <taxon>Bacteroidota</taxon>
        <taxon>Cytophagia</taxon>
        <taxon>Cytophagales</taxon>
        <taxon>Hymenobacteraceae</taxon>
        <taxon>Hymenobacter</taxon>
    </lineage>
</organism>
<keyword evidence="4" id="KW-1185">Reference proteome</keyword>
<name>A0A1G1TGU0_9BACT</name>
<proteinExistence type="predicted"/>
<comment type="caution">
    <text evidence="3">The sequence shown here is derived from an EMBL/GenBank/DDBJ whole genome shotgun (WGS) entry which is preliminary data.</text>
</comment>
<feature type="chain" id="PRO_5009579500" evidence="2">
    <location>
        <begin position="23"/>
        <end position="129"/>
    </location>
</feature>
<evidence type="ECO:0000313" key="4">
    <source>
        <dbReference type="Proteomes" id="UP000177506"/>
    </source>
</evidence>
<evidence type="ECO:0000256" key="1">
    <source>
        <dbReference type="SAM" id="MobiDB-lite"/>
    </source>
</evidence>
<evidence type="ECO:0000256" key="2">
    <source>
        <dbReference type="SAM" id="SignalP"/>
    </source>
</evidence>
<accession>A0A1G1TGU0</accession>
<keyword evidence="2" id="KW-0732">Signal</keyword>
<feature type="region of interest" description="Disordered" evidence="1">
    <location>
        <begin position="23"/>
        <end position="49"/>
    </location>
</feature>